<dbReference type="HAMAP" id="MF_00925">
    <property type="entry name" value="OM_assembly_BamE"/>
    <property type="match status" value="1"/>
</dbReference>
<comment type="subcellular location">
    <subcellularLocation>
        <location evidence="4">Cell outer membrane</location>
        <topology evidence="4">Lipid-anchor</topology>
    </subcellularLocation>
</comment>
<protein>
    <recommendedName>
        <fullName evidence="4">Outer membrane protein assembly factor BamE</fullName>
    </recommendedName>
</protein>
<comment type="subunit">
    <text evidence="4">Part of the Bam complex.</text>
</comment>
<evidence type="ECO:0000256" key="4">
    <source>
        <dbReference type="HAMAP-Rule" id="MF_00925"/>
    </source>
</evidence>
<dbReference type="InterPro" id="IPR037873">
    <property type="entry name" value="BamE-like"/>
</dbReference>
<dbReference type="GO" id="GO:1990063">
    <property type="term" value="C:Bam protein complex"/>
    <property type="evidence" value="ECO:0007669"/>
    <property type="project" value="TreeGrafter"/>
</dbReference>
<dbReference type="Gene3D" id="3.30.1450.10">
    <property type="match status" value="1"/>
</dbReference>
<evidence type="ECO:0000313" key="6">
    <source>
        <dbReference type="EMBL" id="KFB73780.1"/>
    </source>
</evidence>
<evidence type="ECO:0000313" key="7">
    <source>
        <dbReference type="Proteomes" id="UP000020077"/>
    </source>
</evidence>
<keyword evidence="2 4" id="KW-0472">Membrane</keyword>
<dbReference type="PANTHER" id="PTHR37482">
    <property type="entry name" value="OUTER MEMBRANE PROTEIN ASSEMBLY FACTOR BAME"/>
    <property type="match status" value="1"/>
</dbReference>
<dbReference type="GO" id="GO:0051205">
    <property type="term" value="P:protein insertion into membrane"/>
    <property type="evidence" value="ECO:0007669"/>
    <property type="project" value="UniProtKB-UniRule"/>
</dbReference>
<reference evidence="6 7" key="1">
    <citation type="submission" date="2014-02" db="EMBL/GenBank/DDBJ databases">
        <title>Expanding our view of genomic diversity in Candidatus Accumulibacter clades.</title>
        <authorList>
            <person name="Skennerton C.T."/>
            <person name="Barr J.J."/>
            <person name="Slater F.R."/>
            <person name="Bond P.L."/>
            <person name="Tyson G.W."/>
        </authorList>
    </citation>
    <scope>NUCLEOTIDE SEQUENCE [LARGE SCALE GENOMIC DNA]</scope>
    <source>
        <strain evidence="7">BA-91</strain>
    </source>
</reference>
<proteinExistence type="inferred from homology"/>
<dbReference type="AlphaFoldDB" id="A0A080M0B3"/>
<dbReference type="PANTHER" id="PTHR37482:SF1">
    <property type="entry name" value="OUTER MEMBRANE PROTEIN ASSEMBLY FACTOR BAME"/>
    <property type="match status" value="1"/>
</dbReference>
<comment type="caution">
    <text evidence="6">The sequence shown here is derived from an EMBL/GenBank/DDBJ whole genome shotgun (WGS) entry which is preliminary data.</text>
</comment>
<dbReference type="Proteomes" id="UP000020077">
    <property type="component" value="Unassembled WGS sequence"/>
</dbReference>
<dbReference type="GO" id="GO:0030674">
    <property type="term" value="F:protein-macromolecule adaptor activity"/>
    <property type="evidence" value="ECO:0007669"/>
    <property type="project" value="TreeGrafter"/>
</dbReference>
<gene>
    <name evidence="4 6" type="primary">bamE</name>
    <name evidence="6" type="ORF">AW09_000960</name>
</gene>
<name>A0A080M0B3_9PROT</name>
<evidence type="ECO:0000256" key="3">
    <source>
        <dbReference type="ARBA" id="ARBA00023237"/>
    </source>
</evidence>
<dbReference type="InterPro" id="IPR026592">
    <property type="entry name" value="BamE"/>
</dbReference>
<dbReference type="EMBL" id="JDVG02000163">
    <property type="protein sequence ID" value="KFB73780.1"/>
    <property type="molecule type" value="Genomic_DNA"/>
</dbReference>
<organism evidence="6 7">
    <name type="scientific">Candidatus Accumulibacter phosphatis</name>
    <dbReference type="NCBI Taxonomy" id="327160"/>
    <lineage>
        <taxon>Bacteria</taxon>
        <taxon>Pseudomonadati</taxon>
        <taxon>Pseudomonadota</taxon>
        <taxon>Betaproteobacteria</taxon>
        <taxon>Candidatus Accumulibacter</taxon>
    </lineage>
</organism>
<dbReference type="InterPro" id="IPR007450">
    <property type="entry name" value="BamE_dom"/>
</dbReference>
<evidence type="ECO:0000259" key="5">
    <source>
        <dbReference type="Pfam" id="PF04355"/>
    </source>
</evidence>
<dbReference type="Pfam" id="PF04355">
    <property type="entry name" value="BamE"/>
    <property type="match status" value="1"/>
</dbReference>
<evidence type="ECO:0000256" key="1">
    <source>
        <dbReference type="ARBA" id="ARBA00022729"/>
    </source>
</evidence>
<sequence length="160" mass="17829">MIFPRFAYPVMVLCTLAACSTVPRIVNEYRIDVQQGNVLSQEMVSQLRPGLTKDQVRFILGTPVLTDMFHANRWDYFYWLKKGNSGEIETRRFTVFFDADGKLRNVAGDVAPVQSTDAAVVFEARNREIDLGSLPADGSTVLPPPDGPGFFGTIMESMGF</sequence>
<dbReference type="PROSITE" id="PS51257">
    <property type="entry name" value="PROKAR_LIPOPROTEIN"/>
    <property type="match status" value="1"/>
</dbReference>
<comment type="function">
    <text evidence="4">Part of the outer membrane protein assembly complex, which is involved in assembly and insertion of beta-barrel proteins into the outer membrane.</text>
</comment>
<keyword evidence="4" id="KW-0449">Lipoprotein</keyword>
<keyword evidence="1 4" id="KW-0732">Signal</keyword>
<comment type="similarity">
    <text evidence="4">Belongs to the BamE family.</text>
</comment>
<keyword evidence="3 4" id="KW-0998">Cell outer membrane</keyword>
<feature type="domain" description="Outer membrane protein assembly factor BamE" evidence="5">
    <location>
        <begin position="36"/>
        <end position="106"/>
    </location>
</feature>
<keyword evidence="4" id="KW-0564">Palmitate</keyword>
<evidence type="ECO:0000256" key="2">
    <source>
        <dbReference type="ARBA" id="ARBA00023136"/>
    </source>
</evidence>
<dbReference type="GO" id="GO:0043165">
    <property type="term" value="P:Gram-negative-bacterium-type cell outer membrane assembly"/>
    <property type="evidence" value="ECO:0007669"/>
    <property type="project" value="UniProtKB-UniRule"/>
</dbReference>
<accession>A0A080M0B3</accession>